<keyword evidence="2" id="KW-1185">Reference proteome</keyword>
<dbReference type="Proteomes" id="UP000204268">
    <property type="component" value="Segment"/>
</dbReference>
<protein>
    <submittedName>
        <fullName evidence="1">Uncharacterized protein</fullName>
    </submittedName>
</protein>
<gene>
    <name evidence="1" type="ORF">phiPSA2_03</name>
</gene>
<accession>A0A059VEY8</accession>
<evidence type="ECO:0000313" key="1">
    <source>
        <dbReference type="EMBL" id="AHZ94984.1"/>
    </source>
</evidence>
<sequence>MSNRQLQFILARAACLLVEAYTKCIAEYRTILPLDGRIGLDAPSTFEGLKADAAKGFLKVSTEFNTSSIYGGSGNLTFRTFHDFGHLLYNKEFTLTDEVELSRIQWQDLKGYLPAEWVDVCHCVYVADTEQQSLYEAETGNFPADQKRFVMGFLADHFA</sequence>
<dbReference type="RefSeq" id="YP_009043231.1">
    <property type="nucleotide sequence ID" value="NC_024362.1"/>
</dbReference>
<proteinExistence type="predicted"/>
<reference evidence="1 2" key="1">
    <citation type="journal article" date="2014" name="J. Basic Microbiol.">
        <title>Isolation and partial characterization of bacteriophages infecting Pseudomonas syringae pv. actinidiae, causal agent of kiwifruit bacterial canker.</title>
        <authorList>
            <person name="Di Lallo G."/>
            <person name="Evangelisti M."/>
            <person name="Mancuso F."/>
            <person name="Ferrante P."/>
            <person name="Marcelletti S."/>
            <person name="Tinari A."/>
            <person name="Superti F."/>
            <person name="Migliore L."/>
            <person name="D'Addabbo P."/>
            <person name="Frezza D."/>
            <person name="Scortichini M."/>
            <person name="Thaller M.C."/>
        </authorList>
    </citation>
    <scope>NUCLEOTIDE SEQUENCE [LARGE SCALE GENOMIC DNA]</scope>
</reference>
<dbReference type="OrthoDB" id="17491at10239"/>
<organism evidence="1 2">
    <name type="scientific">Pseudomonas phage phiPSA2</name>
    <dbReference type="NCBI Taxonomy" id="1500756"/>
    <lineage>
        <taxon>Viruses</taxon>
        <taxon>Duplodnaviria</taxon>
        <taxon>Heunggongvirae</taxon>
        <taxon>Uroviricota</taxon>
        <taxon>Caudoviricetes</taxon>
        <taxon>Autographivirales</taxon>
        <taxon>Autotranscriptaviridae</taxon>
        <taxon>Studiervirinae</taxon>
        <taxon>Ghunavirus</taxon>
        <taxon>Ghunavirus PSA2</taxon>
    </lineage>
</organism>
<dbReference type="EMBL" id="KJ507099">
    <property type="protein sequence ID" value="AHZ94984.1"/>
    <property type="molecule type" value="Genomic_DNA"/>
</dbReference>
<name>A0A059VEY8_9CAUD</name>
<evidence type="ECO:0000313" key="2">
    <source>
        <dbReference type="Proteomes" id="UP000204268"/>
    </source>
</evidence>
<dbReference type="GeneID" id="19685889"/>
<dbReference type="KEGG" id="vg:19685889"/>